<dbReference type="AlphaFoldDB" id="A0AA37NSK8"/>
<feature type="region of interest" description="Disordered" evidence="2">
    <location>
        <begin position="1"/>
        <end position="52"/>
    </location>
</feature>
<feature type="compositionally biased region" description="Polar residues" evidence="2">
    <location>
        <begin position="353"/>
        <end position="375"/>
    </location>
</feature>
<organism evidence="3 4">
    <name type="scientific">Colletotrichum spaethianum</name>
    <dbReference type="NCBI Taxonomy" id="700344"/>
    <lineage>
        <taxon>Eukaryota</taxon>
        <taxon>Fungi</taxon>
        <taxon>Dikarya</taxon>
        <taxon>Ascomycota</taxon>
        <taxon>Pezizomycotina</taxon>
        <taxon>Sordariomycetes</taxon>
        <taxon>Hypocreomycetidae</taxon>
        <taxon>Glomerellales</taxon>
        <taxon>Glomerellaceae</taxon>
        <taxon>Colletotrichum</taxon>
        <taxon>Colletotrichum spaethianum species complex</taxon>
    </lineage>
</organism>
<keyword evidence="4" id="KW-1185">Reference proteome</keyword>
<protein>
    <submittedName>
        <fullName evidence="3">Uncharacterized protein</fullName>
    </submittedName>
</protein>
<comment type="caution">
    <text evidence="3">The sequence shown here is derived from an EMBL/GenBank/DDBJ whole genome shotgun (WGS) entry which is preliminary data.</text>
</comment>
<dbReference type="Proteomes" id="UP001055115">
    <property type="component" value="Unassembled WGS sequence"/>
</dbReference>
<evidence type="ECO:0000256" key="1">
    <source>
        <dbReference type="SAM" id="Coils"/>
    </source>
</evidence>
<feature type="compositionally biased region" description="Polar residues" evidence="2">
    <location>
        <begin position="451"/>
        <end position="464"/>
    </location>
</feature>
<feature type="compositionally biased region" description="Basic and acidic residues" evidence="2">
    <location>
        <begin position="437"/>
        <end position="449"/>
    </location>
</feature>
<feature type="compositionally biased region" description="Polar residues" evidence="2">
    <location>
        <begin position="12"/>
        <end position="28"/>
    </location>
</feature>
<keyword evidence="1" id="KW-0175">Coiled coil</keyword>
<evidence type="ECO:0000313" key="4">
    <source>
        <dbReference type="Proteomes" id="UP001055115"/>
    </source>
</evidence>
<dbReference type="GeneID" id="73320845"/>
<dbReference type="RefSeq" id="XP_049122212.1">
    <property type="nucleotide sequence ID" value="XM_049266255.1"/>
</dbReference>
<evidence type="ECO:0000313" key="3">
    <source>
        <dbReference type="EMBL" id="GKT39862.1"/>
    </source>
</evidence>
<reference evidence="3 4" key="1">
    <citation type="submission" date="2022-03" db="EMBL/GenBank/DDBJ databases">
        <title>Genome data of Colletotrichum spp.</title>
        <authorList>
            <person name="Utami Y.D."/>
            <person name="Hiruma K."/>
        </authorList>
    </citation>
    <scope>NUCLEOTIDE SEQUENCE [LARGE SCALE GENOMIC DNA]</scope>
    <source>
        <strain evidence="3 4">MAFF 239500</strain>
    </source>
</reference>
<evidence type="ECO:0000256" key="2">
    <source>
        <dbReference type="SAM" id="MobiDB-lite"/>
    </source>
</evidence>
<feature type="compositionally biased region" description="Polar residues" evidence="2">
    <location>
        <begin position="400"/>
        <end position="416"/>
    </location>
</feature>
<feature type="region of interest" description="Disordered" evidence="2">
    <location>
        <begin position="353"/>
        <end position="505"/>
    </location>
</feature>
<dbReference type="EMBL" id="BQXU01000001">
    <property type="protein sequence ID" value="GKT39862.1"/>
    <property type="molecule type" value="Genomic_DNA"/>
</dbReference>
<gene>
    <name evidence="3" type="ORF">ColSpa_00043</name>
</gene>
<proteinExistence type="predicted"/>
<sequence length="768" mass="85760">MNANSYPAERSMNLSALSPKRSTSSFLDSNHEEDVDTLSPNGLGRNPSGLARITKKPQPRLLYSETIVRGAMRGELVYTPALEPLMGSIARDMRLTNQVAGRHLGSNIHYSKMKGILKQCQDEMVTLERYLLSEAFIRTDIWNTVRLQEFFELVHSYGLERQFRDEYWEKNQSSHSPKVQKLYDCIKRPLTHPAFDDAHADQIESWAKDIMSRSVFVPRADHPVIRSAVAIMNIAEQQPMDDLKAWDKLQEGPKRVAQIWAAWCLARDKNWVETTYLAVIILERGSKNKMVAKCFRRENSALLRLVDNGYDKEACRHWQDMHGKCHVISMQELLSRPVVVNLAGTSVASSTQQKTCSSTASLQKTTHTAKKTGNNLPKVVPSKGKELASSSRYQLDPIRQASTQQSPGIQISSVSRPTGRDRTPEDLVWNLQPLDTSRLEKGRTDEMEQRLATQSEKTNPSQIDQPRVKKRKTVSFGLDNPRQAQSEVQRCPSAAPSPATFTVPATATHPVTSAPLVAASPAHNASLAPASVAPTTLPPASVAAMPSPPPTPTDILSQWMNQLVNPTDLATMVAMRLFGGTSDFPCNSQPVFSKTEREVSEEVWTKLEANLDKKLSLFLRHLETLSDNVKTLGDKQTAFEQTIMKIKDQTTAQGDKHIAHEETVMKKMENLTKLVENQQTALKQAVAKMDHQHTVVGDKHTAFELTIMTKMDNLTQLVHMLQKDQKELKARIDGGVKKRAKSTANDKTADSITCAPLETMSPSTRGKY</sequence>
<accession>A0AA37NSK8</accession>
<feature type="coiled-coil region" evidence="1">
    <location>
        <begin position="668"/>
        <end position="731"/>
    </location>
</feature>
<name>A0AA37NSK8_9PEZI</name>